<evidence type="ECO:0000256" key="1">
    <source>
        <dbReference type="ARBA" id="ARBA00004141"/>
    </source>
</evidence>
<sequence length="167" mass="17612">MDWSLTIGNLNIGVLDIIALVIVLVGAISGCITGFARQVANLAGFILSIPAALLFTRPIAVLLSSNTGLSLFWASLFVFIALSLLVFIIVGIFGSALKNVLETVPALDHVLGFVWGLVASAICLSLIIAILNFQSFFDISRVTGSSVIVRNLIEPLFPTLVDAVKGA</sequence>
<name>A0A9D9E1U3_9SPIO</name>
<protein>
    <submittedName>
        <fullName evidence="6">CvpA family protein</fullName>
    </submittedName>
</protein>
<dbReference type="GO" id="GO:0016020">
    <property type="term" value="C:membrane"/>
    <property type="evidence" value="ECO:0007669"/>
    <property type="project" value="UniProtKB-SubCell"/>
</dbReference>
<dbReference type="GO" id="GO:0009403">
    <property type="term" value="P:toxin biosynthetic process"/>
    <property type="evidence" value="ECO:0007669"/>
    <property type="project" value="InterPro"/>
</dbReference>
<dbReference type="InterPro" id="IPR003825">
    <property type="entry name" value="Colicin-V_CvpA"/>
</dbReference>
<keyword evidence="2 5" id="KW-0812">Transmembrane</keyword>
<keyword evidence="3 5" id="KW-1133">Transmembrane helix</keyword>
<organism evidence="6 7">
    <name type="scientific">Candidatus Ornithospirochaeta stercoripullorum</name>
    <dbReference type="NCBI Taxonomy" id="2840899"/>
    <lineage>
        <taxon>Bacteria</taxon>
        <taxon>Pseudomonadati</taxon>
        <taxon>Spirochaetota</taxon>
        <taxon>Spirochaetia</taxon>
        <taxon>Spirochaetales</taxon>
        <taxon>Spirochaetaceae</taxon>
        <taxon>Spirochaetaceae incertae sedis</taxon>
        <taxon>Candidatus Ornithospirochaeta</taxon>
    </lineage>
</organism>
<evidence type="ECO:0000256" key="2">
    <source>
        <dbReference type="ARBA" id="ARBA00022692"/>
    </source>
</evidence>
<dbReference type="Pfam" id="PF02674">
    <property type="entry name" value="Colicin_V"/>
    <property type="match status" value="1"/>
</dbReference>
<reference evidence="6" key="1">
    <citation type="submission" date="2020-10" db="EMBL/GenBank/DDBJ databases">
        <authorList>
            <person name="Gilroy R."/>
        </authorList>
    </citation>
    <scope>NUCLEOTIDE SEQUENCE</scope>
    <source>
        <strain evidence="6">7293</strain>
    </source>
</reference>
<feature type="transmembrane region" description="Helical" evidence="5">
    <location>
        <begin position="113"/>
        <end position="133"/>
    </location>
</feature>
<proteinExistence type="predicted"/>
<evidence type="ECO:0000256" key="3">
    <source>
        <dbReference type="ARBA" id="ARBA00022989"/>
    </source>
</evidence>
<keyword evidence="4 5" id="KW-0472">Membrane</keyword>
<feature type="transmembrane region" description="Helical" evidence="5">
    <location>
        <begin position="71"/>
        <end position="93"/>
    </location>
</feature>
<dbReference type="PANTHER" id="PTHR37306">
    <property type="entry name" value="COLICIN V PRODUCTION PROTEIN"/>
    <property type="match status" value="1"/>
</dbReference>
<dbReference type="AlphaFoldDB" id="A0A9D9E1U3"/>
<comment type="subcellular location">
    <subcellularLocation>
        <location evidence="1">Membrane</location>
        <topology evidence="1">Multi-pass membrane protein</topology>
    </subcellularLocation>
</comment>
<feature type="transmembrane region" description="Helical" evidence="5">
    <location>
        <begin position="42"/>
        <end position="64"/>
    </location>
</feature>
<evidence type="ECO:0000256" key="5">
    <source>
        <dbReference type="SAM" id="Phobius"/>
    </source>
</evidence>
<accession>A0A9D9E1U3</accession>
<dbReference type="PANTHER" id="PTHR37306:SF1">
    <property type="entry name" value="COLICIN V PRODUCTION PROTEIN"/>
    <property type="match status" value="1"/>
</dbReference>
<feature type="transmembrane region" description="Helical" evidence="5">
    <location>
        <begin position="12"/>
        <end position="36"/>
    </location>
</feature>
<evidence type="ECO:0000256" key="4">
    <source>
        <dbReference type="ARBA" id="ARBA00023136"/>
    </source>
</evidence>
<gene>
    <name evidence="6" type="ORF">IAA97_08375</name>
</gene>
<evidence type="ECO:0000313" key="6">
    <source>
        <dbReference type="EMBL" id="MBO8436978.1"/>
    </source>
</evidence>
<reference evidence="6" key="2">
    <citation type="journal article" date="2021" name="PeerJ">
        <title>Extensive microbial diversity within the chicken gut microbiome revealed by metagenomics and culture.</title>
        <authorList>
            <person name="Gilroy R."/>
            <person name="Ravi A."/>
            <person name="Getino M."/>
            <person name="Pursley I."/>
            <person name="Horton D.L."/>
            <person name="Alikhan N.F."/>
            <person name="Baker D."/>
            <person name="Gharbi K."/>
            <person name="Hall N."/>
            <person name="Watson M."/>
            <person name="Adriaenssens E.M."/>
            <person name="Foster-Nyarko E."/>
            <person name="Jarju S."/>
            <person name="Secka A."/>
            <person name="Antonio M."/>
            <person name="Oren A."/>
            <person name="Chaudhuri R.R."/>
            <person name="La Ragione R."/>
            <person name="Hildebrand F."/>
            <person name="Pallen M.J."/>
        </authorList>
    </citation>
    <scope>NUCLEOTIDE SEQUENCE</scope>
    <source>
        <strain evidence="6">7293</strain>
    </source>
</reference>
<evidence type="ECO:0000313" key="7">
    <source>
        <dbReference type="Proteomes" id="UP000823615"/>
    </source>
</evidence>
<dbReference type="Proteomes" id="UP000823615">
    <property type="component" value="Unassembled WGS sequence"/>
</dbReference>
<dbReference type="EMBL" id="JADIMT010000095">
    <property type="protein sequence ID" value="MBO8436978.1"/>
    <property type="molecule type" value="Genomic_DNA"/>
</dbReference>
<comment type="caution">
    <text evidence="6">The sequence shown here is derived from an EMBL/GenBank/DDBJ whole genome shotgun (WGS) entry which is preliminary data.</text>
</comment>